<dbReference type="InterPro" id="IPR050153">
    <property type="entry name" value="Metal_Ion_Import_ABC"/>
</dbReference>
<dbReference type="InterPro" id="IPR003593">
    <property type="entry name" value="AAA+_ATPase"/>
</dbReference>
<evidence type="ECO:0000259" key="10">
    <source>
        <dbReference type="PROSITE" id="PS50893"/>
    </source>
</evidence>
<dbReference type="PROSITE" id="PS00211">
    <property type="entry name" value="ABC_TRANSPORTER_1"/>
    <property type="match status" value="1"/>
</dbReference>
<dbReference type="InterPro" id="IPR003439">
    <property type="entry name" value="ABC_transporter-like_ATP-bd"/>
</dbReference>
<dbReference type="InterPro" id="IPR017871">
    <property type="entry name" value="ABC_transporter-like_CS"/>
</dbReference>
<evidence type="ECO:0000256" key="4">
    <source>
        <dbReference type="ARBA" id="ARBA00022833"/>
    </source>
</evidence>
<evidence type="ECO:0000256" key="2">
    <source>
        <dbReference type="ARBA" id="ARBA00022475"/>
    </source>
</evidence>
<comment type="caution">
    <text evidence="11">The sequence shown here is derived from an EMBL/GenBank/DDBJ whole genome shotgun (WGS) entry which is preliminary data.</text>
</comment>
<proteinExistence type="predicted"/>
<name>A0AAW8B4Y5_9GAMM</name>
<dbReference type="PANTHER" id="PTHR42734">
    <property type="entry name" value="METAL TRANSPORT SYSTEM ATP-BINDING PROTEIN TM_0124-RELATED"/>
    <property type="match status" value="1"/>
</dbReference>
<evidence type="ECO:0000256" key="5">
    <source>
        <dbReference type="ARBA" id="ARBA00022840"/>
    </source>
</evidence>
<evidence type="ECO:0000256" key="1">
    <source>
        <dbReference type="ARBA" id="ARBA00022448"/>
    </source>
</evidence>
<evidence type="ECO:0000256" key="8">
    <source>
        <dbReference type="ARBA" id="ARBA00023065"/>
    </source>
</evidence>
<keyword evidence="6" id="KW-0864">Zinc transport</keyword>
<feature type="domain" description="ABC transporter" evidence="10">
    <location>
        <begin position="6"/>
        <end position="221"/>
    </location>
</feature>
<dbReference type="EMBL" id="JAUUUU010000003">
    <property type="protein sequence ID" value="MDP1520809.1"/>
    <property type="molecule type" value="Genomic_DNA"/>
</dbReference>
<dbReference type="Proteomes" id="UP001178354">
    <property type="component" value="Unassembled WGS sequence"/>
</dbReference>
<dbReference type="Gene3D" id="3.40.50.300">
    <property type="entry name" value="P-loop containing nucleotide triphosphate hydrolases"/>
    <property type="match status" value="1"/>
</dbReference>
<keyword evidence="5 11" id="KW-0067">ATP-binding</keyword>
<dbReference type="RefSeq" id="WP_305170387.1">
    <property type="nucleotide sequence ID" value="NZ_JAUUUU010000003.1"/>
</dbReference>
<keyword evidence="12" id="KW-1185">Reference proteome</keyword>
<evidence type="ECO:0000256" key="9">
    <source>
        <dbReference type="ARBA" id="ARBA00023136"/>
    </source>
</evidence>
<keyword evidence="1" id="KW-0813">Transport</keyword>
<dbReference type="InterPro" id="IPR027417">
    <property type="entry name" value="P-loop_NTPase"/>
</dbReference>
<dbReference type="AlphaFoldDB" id="A0AAW8B4Y5"/>
<keyword evidence="9" id="KW-0472">Membrane</keyword>
<keyword evidence="3" id="KW-0547">Nucleotide-binding</keyword>
<reference evidence="11" key="1">
    <citation type="journal article" date="2010" name="Int. J. Syst. Evol. Microbiol.">
        <title>Porticoccus litoralis gen. nov., sp. nov., a gammaproteobacterium isolated from the Yellow Sea.</title>
        <authorList>
            <person name="Oh H.M."/>
            <person name="Kim H."/>
            <person name="Kim K.M."/>
            <person name="Min G.S."/>
            <person name="Cho J.C."/>
        </authorList>
    </citation>
    <scope>NUCLEOTIDE SEQUENCE</scope>
    <source>
        <strain evidence="11">DSM 25064</strain>
    </source>
</reference>
<evidence type="ECO:0000256" key="3">
    <source>
        <dbReference type="ARBA" id="ARBA00022741"/>
    </source>
</evidence>
<dbReference type="GO" id="GO:0016887">
    <property type="term" value="F:ATP hydrolysis activity"/>
    <property type="evidence" value="ECO:0007669"/>
    <property type="project" value="InterPro"/>
</dbReference>
<organism evidence="11 12">
    <name type="scientific">Porticoccus litoralis</name>
    <dbReference type="NCBI Taxonomy" id="434086"/>
    <lineage>
        <taxon>Bacteria</taxon>
        <taxon>Pseudomonadati</taxon>
        <taxon>Pseudomonadota</taxon>
        <taxon>Gammaproteobacteria</taxon>
        <taxon>Cellvibrionales</taxon>
        <taxon>Porticoccaceae</taxon>
        <taxon>Porticoccus</taxon>
    </lineage>
</organism>
<dbReference type="GO" id="GO:0005524">
    <property type="term" value="F:ATP binding"/>
    <property type="evidence" value="ECO:0007669"/>
    <property type="project" value="UniProtKB-KW"/>
</dbReference>
<evidence type="ECO:0000313" key="12">
    <source>
        <dbReference type="Proteomes" id="UP001178354"/>
    </source>
</evidence>
<dbReference type="PROSITE" id="PS50893">
    <property type="entry name" value="ABC_TRANSPORTER_2"/>
    <property type="match status" value="1"/>
</dbReference>
<gene>
    <name evidence="11" type="ORF">Q8A57_07510</name>
</gene>
<evidence type="ECO:0000256" key="7">
    <source>
        <dbReference type="ARBA" id="ARBA00022967"/>
    </source>
</evidence>
<evidence type="ECO:0000256" key="6">
    <source>
        <dbReference type="ARBA" id="ARBA00022906"/>
    </source>
</evidence>
<keyword evidence="4" id="KW-0862">Zinc</keyword>
<dbReference type="GO" id="GO:0010043">
    <property type="term" value="P:response to zinc ion"/>
    <property type="evidence" value="ECO:0007669"/>
    <property type="project" value="TreeGrafter"/>
</dbReference>
<dbReference type="Pfam" id="PF00005">
    <property type="entry name" value="ABC_tran"/>
    <property type="match status" value="1"/>
</dbReference>
<dbReference type="GO" id="GO:0006829">
    <property type="term" value="P:zinc ion transport"/>
    <property type="evidence" value="ECO:0007669"/>
    <property type="project" value="UniProtKB-KW"/>
</dbReference>
<keyword evidence="8" id="KW-0406">Ion transport</keyword>
<dbReference type="SMART" id="SM00382">
    <property type="entry name" value="AAA"/>
    <property type="match status" value="1"/>
</dbReference>
<sequence length="255" mass="27534">MSNPLIQLTGVCKSFRGNSVLSGIDLTVMPGQIITLIGPNGAGKTTLVKLVLGLLKPDAGELYLASNLCIGYMPQKLLIDPTLPITLDRFLALSEPDKQKCQATLGEVGIDPSAGSQPLQSLSGGEMQRALLARAILRKPNLLVLDEPVQGVDVVGQESLYRLIGQLRDRLDCAVLMVSHDLHLVMSATDEVICLNQHICCHGHPDQVSSNPAFIELFGTKTAPYTHHHNHQHDLRGDVVTAGKAHQHDRSCGHD</sequence>
<evidence type="ECO:0000313" key="11">
    <source>
        <dbReference type="EMBL" id="MDP1520809.1"/>
    </source>
</evidence>
<keyword evidence="7" id="KW-1278">Translocase</keyword>
<protein>
    <submittedName>
        <fullName evidence="11">ATP-binding cassette domain-containing protein</fullName>
    </submittedName>
</protein>
<reference evidence="11" key="2">
    <citation type="submission" date="2023-08" db="EMBL/GenBank/DDBJ databases">
        <authorList>
            <person name="Luo J."/>
        </authorList>
    </citation>
    <scope>NUCLEOTIDE SEQUENCE</scope>
    <source>
        <strain evidence="11">DSM 25064</strain>
    </source>
</reference>
<dbReference type="SUPFAM" id="SSF52540">
    <property type="entry name" value="P-loop containing nucleoside triphosphate hydrolases"/>
    <property type="match status" value="1"/>
</dbReference>
<accession>A0AAW8B4Y5</accession>
<dbReference type="FunFam" id="3.40.50.300:FF:000392">
    <property type="entry name" value="Zinc import ATP-binding protein ZnuC"/>
    <property type="match status" value="1"/>
</dbReference>
<dbReference type="PANTHER" id="PTHR42734:SF9">
    <property type="entry name" value="ZINC IMPORT ATP-BINDING PROTEIN ZNUC"/>
    <property type="match status" value="1"/>
</dbReference>
<keyword evidence="2" id="KW-1003">Cell membrane</keyword>